<evidence type="ECO:0000313" key="20">
    <source>
        <dbReference type="Proteomes" id="UP000327493"/>
    </source>
</evidence>
<dbReference type="Gene3D" id="2.20.70.10">
    <property type="match status" value="3"/>
</dbReference>
<feature type="domain" description="FF" evidence="18">
    <location>
        <begin position="556"/>
        <end position="609"/>
    </location>
</feature>
<evidence type="ECO:0000256" key="10">
    <source>
        <dbReference type="ARBA" id="ARBA00023163"/>
    </source>
</evidence>
<dbReference type="Pfam" id="PF07156">
    <property type="entry name" value="Prenylcys_lyase"/>
    <property type="match status" value="2"/>
</dbReference>
<keyword evidence="2" id="KW-0488">Methylation</keyword>
<dbReference type="GO" id="GO:0016670">
    <property type="term" value="F:oxidoreductase activity, acting on a sulfur group of donors, oxygen as acceptor"/>
    <property type="evidence" value="ECO:0007669"/>
    <property type="project" value="InterPro"/>
</dbReference>
<keyword evidence="11" id="KW-0539">Nucleus</keyword>
<comment type="caution">
    <text evidence="19">The sequence shown here is derived from an EMBL/GenBank/DDBJ whole genome shotgun (WGS) entry which is preliminary data.</text>
</comment>
<dbReference type="EMBL" id="VOFY01000013">
    <property type="protein sequence ID" value="KAA8586787.1"/>
    <property type="molecule type" value="Genomic_DNA"/>
</dbReference>
<feature type="domain" description="FF" evidence="18">
    <location>
        <begin position="621"/>
        <end position="676"/>
    </location>
</feature>
<feature type="compositionally biased region" description="Basic and acidic residues" evidence="16">
    <location>
        <begin position="527"/>
        <end position="541"/>
    </location>
</feature>
<gene>
    <name evidence="19" type="ORF">FQN60_000623</name>
</gene>
<feature type="region of interest" description="Disordered" evidence="16">
    <location>
        <begin position="477"/>
        <end position="541"/>
    </location>
</feature>
<keyword evidence="3" id="KW-0678">Repressor</keyword>
<evidence type="ECO:0000256" key="7">
    <source>
        <dbReference type="ARBA" id="ARBA00022843"/>
    </source>
</evidence>
<dbReference type="PROSITE" id="PS50020">
    <property type="entry name" value="WW_DOMAIN_2"/>
    <property type="match status" value="3"/>
</dbReference>
<evidence type="ECO:0000256" key="5">
    <source>
        <dbReference type="ARBA" id="ARBA00022553"/>
    </source>
</evidence>
<evidence type="ECO:0000256" key="1">
    <source>
        <dbReference type="ARBA" id="ARBA00004123"/>
    </source>
</evidence>
<keyword evidence="9 15" id="KW-0175">Coiled coil</keyword>
<feature type="domain" description="FF" evidence="18">
    <location>
        <begin position="850"/>
        <end position="907"/>
    </location>
</feature>
<keyword evidence="10" id="KW-0804">Transcription</keyword>
<feature type="coiled-coil region" evidence="15">
    <location>
        <begin position="608"/>
        <end position="635"/>
    </location>
</feature>
<evidence type="ECO:0000256" key="13">
    <source>
        <dbReference type="ARBA" id="ARBA00075955"/>
    </source>
</evidence>
<keyword evidence="8" id="KW-0805">Transcription regulation</keyword>
<dbReference type="Pfam" id="PF01846">
    <property type="entry name" value="FF"/>
    <property type="match status" value="6"/>
</dbReference>
<comment type="subcellular location">
    <subcellularLocation>
        <location evidence="1">Nucleus</location>
    </subcellularLocation>
</comment>
<feature type="domain" description="WW" evidence="17">
    <location>
        <begin position="372"/>
        <end position="401"/>
    </location>
</feature>
<dbReference type="InterPro" id="IPR036517">
    <property type="entry name" value="FF_domain_sf"/>
</dbReference>
<dbReference type="FunFam" id="1.10.10.440:FF:000001">
    <property type="entry name" value="Transcription elongation regulator 1 like"/>
    <property type="match status" value="1"/>
</dbReference>
<dbReference type="SMART" id="SM00456">
    <property type="entry name" value="WW"/>
    <property type="match status" value="3"/>
</dbReference>
<feature type="compositionally biased region" description="Polar residues" evidence="16">
    <location>
        <begin position="7"/>
        <end position="18"/>
    </location>
</feature>
<evidence type="ECO:0000259" key="18">
    <source>
        <dbReference type="PROSITE" id="PS51676"/>
    </source>
</evidence>
<keyword evidence="7" id="KW-0832">Ubl conjugation</keyword>
<feature type="domain" description="FF" evidence="18">
    <location>
        <begin position="688"/>
        <end position="743"/>
    </location>
</feature>
<dbReference type="GO" id="GO:0030328">
    <property type="term" value="P:prenylcysteine catabolic process"/>
    <property type="evidence" value="ECO:0007669"/>
    <property type="project" value="InterPro"/>
</dbReference>
<feature type="domain" description="WW" evidence="17">
    <location>
        <begin position="129"/>
        <end position="162"/>
    </location>
</feature>
<evidence type="ECO:0000256" key="11">
    <source>
        <dbReference type="ARBA" id="ARBA00023242"/>
    </source>
</evidence>
<feature type="region of interest" description="Disordered" evidence="16">
    <location>
        <begin position="1229"/>
        <end position="1269"/>
    </location>
</feature>
<dbReference type="InterPro" id="IPR001202">
    <property type="entry name" value="WW_dom"/>
</dbReference>
<evidence type="ECO:0000313" key="19">
    <source>
        <dbReference type="EMBL" id="KAA8586787.1"/>
    </source>
</evidence>
<keyword evidence="4" id="KW-1017">Isopeptide bond</keyword>
<dbReference type="InterPro" id="IPR036020">
    <property type="entry name" value="WW_dom_sf"/>
</dbReference>
<dbReference type="SUPFAM" id="SSF51045">
    <property type="entry name" value="WW domain"/>
    <property type="match status" value="3"/>
</dbReference>
<dbReference type="CDD" id="cd00201">
    <property type="entry name" value="WW"/>
    <property type="match status" value="3"/>
</dbReference>
<dbReference type="InterPro" id="IPR010795">
    <property type="entry name" value="Prenylcys_lyase"/>
</dbReference>
<dbReference type="FunFam" id="1.10.10.440:FF:000004">
    <property type="entry name" value="Transcription elongation regulator 1 like"/>
    <property type="match status" value="1"/>
</dbReference>
<dbReference type="Gene3D" id="3.50.50.60">
    <property type="entry name" value="FAD/NAD(P)-binding domain"/>
    <property type="match status" value="1"/>
</dbReference>
<reference evidence="19 20" key="1">
    <citation type="submission" date="2019-08" db="EMBL/GenBank/DDBJ databases">
        <title>A chromosome-level genome assembly, high-density linkage maps, and genome scans reveal the genomic architecture of hybrid incompatibilities underlying speciation via character displacement in darters (Percidae: Etheostominae).</title>
        <authorList>
            <person name="Moran R.L."/>
            <person name="Catchen J.M."/>
            <person name="Fuller R.C."/>
        </authorList>
    </citation>
    <scope>NUCLEOTIDE SEQUENCE [LARGE SCALE GENOMIC DNA]</scope>
    <source>
        <strain evidence="19">EspeVRDwgs_2016</strain>
        <tissue evidence="19">Muscle</tissue>
    </source>
</reference>
<dbReference type="InterPro" id="IPR002713">
    <property type="entry name" value="FF_domain"/>
</dbReference>
<dbReference type="PROSITE" id="PS51676">
    <property type="entry name" value="FF"/>
    <property type="match status" value="6"/>
</dbReference>
<keyword evidence="6" id="KW-0677">Repeat</keyword>
<dbReference type="Proteomes" id="UP000327493">
    <property type="component" value="Chromosome 13"/>
</dbReference>
<feature type="domain" description="WW" evidence="17">
    <location>
        <begin position="441"/>
        <end position="470"/>
    </location>
</feature>
<feature type="compositionally biased region" description="Basic and acidic residues" evidence="16">
    <location>
        <begin position="477"/>
        <end position="505"/>
    </location>
</feature>
<feature type="compositionally biased region" description="Basic and acidic residues" evidence="16">
    <location>
        <begin position="1229"/>
        <end position="1257"/>
    </location>
</feature>
<feature type="region of interest" description="Disordered" evidence="16">
    <location>
        <begin position="978"/>
        <end position="997"/>
    </location>
</feature>
<dbReference type="PANTHER" id="PTHR15377">
    <property type="entry name" value="TRANSCRIPTION ELONGATION REGULATOR 1"/>
    <property type="match status" value="1"/>
</dbReference>
<evidence type="ECO:0000256" key="3">
    <source>
        <dbReference type="ARBA" id="ARBA00022491"/>
    </source>
</evidence>
<dbReference type="InterPro" id="IPR036188">
    <property type="entry name" value="FAD/NAD-bd_sf"/>
</dbReference>
<feature type="region of interest" description="Disordered" evidence="16">
    <location>
        <begin position="1"/>
        <end position="118"/>
    </location>
</feature>
<dbReference type="PROSITE" id="PS01159">
    <property type="entry name" value="WW_DOMAIN_1"/>
    <property type="match status" value="2"/>
</dbReference>
<dbReference type="Pfam" id="PF13450">
    <property type="entry name" value="NAD_binding_8"/>
    <property type="match status" value="1"/>
</dbReference>
<dbReference type="InterPro" id="IPR045148">
    <property type="entry name" value="TCRG1-like"/>
</dbReference>
<dbReference type="PANTHER" id="PTHR15377:SF7">
    <property type="entry name" value="TRANSCRIPTION ELONGATION REGULATOR 1"/>
    <property type="match status" value="1"/>
</dbReference>
<dbReference type="InterPro" id="IPR057565">
    <property type="entry name" value="WW_TCRG1_3rd"/>
</dbReference>
<dbReference type="GO" id="GO:0070063">
    <property type="term" value="F:RNA polymerase binding"/>
    <property type="evidence" value="ECO:0007669"/>
    <property type="project" value="InterPro"/>
</dbReference>
<name>A0A5J5CYS8_9PERO</name>
<dbReference type="FunFam" id="2.20.70.10:FF:000010">
    <property type="entry name" value="Transcription elongation regulator 1 (CA150)"/>
    <property type="match status" value="1"/>
</dbReference>
<dbReference type="SMART" id="SM00441">
    <property type="entry name" value="FF"/>
    <property type="match status" value="6"/>
</dbReference>
<keyword evidence="20" id="KW-1185">Reference proteome</keyword>
<evidence type="ECO:0000256" key="4">
    <source>
        <dbReference type="ARBA" id="ARBA00022499"/>
    </source>
</evidence>
<dbReference type="GO" id="GO:0003712">
    <property type="term" value="F:transcription coregulator activity"/>
    <property type="evidence" value="ECO:0007669"/>
    <property type="project" value="TreeGrafter"/>
</dbReference>
<dbReference type="FunFam" id="1.10.10.440:FF:000005">
    <property type="entry name" value="Transcription elongation regulator 1 (CA150)"/>
    <property type="match status" value="1"/>
</dbReference>
<feature type="domain" description="FF" evidence="18">
    <location>
        <begin position="793"/>
        <end position="849"/>
    </location>
</feature>
<dbReference type="FunFam" id="1.10.10.440:FF:000010">
    <property type="entry name" value="Transcription elongation regulator 1 (CA150)"/>
    <property type="match status" value="1"/>
</dbReference>
<dbReference type="Pfam" id="PF00397">
    <property type="entry name" value="WW"/>
    <property type="match status" value="2"/>
</dbReference>
<dbReference type="FunFam" id="1.10.10.440:FF:000008">
    <property type="entry name" value="Transcription elongation regulator 1 (CA150)"/>
    <property type="match status" value="1"/>
</dbReference>
<feature type="region of interest" description="Disordered" evidence="16">
    <location>
        <begin position="201"/>
        <end position="229"/>
    </location>
</feature>
<feature type="compositionally biased region" description="Pro residues" evidence="16">
    <location>
        <begin position="28"/>
        <end position="118"/>
    </location>
</feature>
<evidence type="ECO:0000256" key="2">
    <source>
        <dbReference type="ARBA" id="ARBA00022481"/>
    </source>
</evidence>
<protein>
    <recommendedName>
        <fullName evidence="12">Transcription elongation regulator 1</fullName>
    </recommendedName>
    <alternativeName>
        <fullName evidence="14">TATA box-binding protein-associated factor 2S</fullName>
    </alternativeName>
    <alternativeName>
        <fullName evidence="13">Transcription factor CA150</fullName>
    </alternativeName>
</protein>
<keyword evidence="5" id="KW-0597">Phosphoprotein</keyword>
<evidence type="ECO:0000256" key="14">
    <source>
        <dbReference type="ARBA" id="ARBA00078981"/>
    </source>
</evidence>
<dbReference type="SUPFAM" id="SSF51905">
    <property type="entry name" value="FAD/NAD(P)-binding domain"/>
    <property type="match status" value="1"/>
</dbReference>
<evidence type="ECO:0000256" key="9">
    <source>
        <dbReference type="ARBA" id="ARBA00023054"/>
    </source>
</evidence>
<feature type="region of interest" description="Disordered" evidence="16">
    <location>
        <begin position="770"/>
        <end position="792"/>
    </location>
</feature>
<evidence type="ECO:0000256" key="6">
    <source>
        <dbReference type="ARBA" id="ARBA00022737"/>
    </source>
</evidence>
<evidence type="ECO:0000256" key="12">
    <source>
        <dbReference type="ARBA" id="ARBA00072019"/>
    </source>
</evidence>
<accession>A0A5J5CYS8</accession>
<dbReference type="SUPFAM" id="SSF81698">
    <property type="entry name" value="FF domain"/>
    <property type="match status" value="5"/>
</dbReference>
<organism evidence="19 20">
    <name type="scientific">Etheostoma spectabile</name>
    <name type="common">orangethroat darter</name>
    <dbReference type="NCBI Taxonomy" id="54343"/>
    <lineage>
        <taxon>Eukaryota</taxon>
        <taxon>Metazoa</taxon>
        <taxon>Chordata</taxon>
        <taxon>Craniata</taxon>
        <taxon>Vertebrata</taxon>
        <taxon>Euteleostomi</taxon>
        <taxon>Actinopterygii</taxon>
        <taxon>Neopterygii</taxon>
        <taxon>Teleostei</taxon>
        <taxon>Neoteleostei</taxon>
        <taxon>Acanthomorphata</taxon>
        <taxon>Eupercaria</taxon>
        <taxon>Perciformes</taxon>
        <taxon>Percoidei</taxon>
        <taxon>Percidae</taxon>
        <taxon>Etheostomatinae</taxon>
        <taxon>Etheostoma</taxon>
    </lineage>
</organism>
<evidence type="ECO:0000259" key="17">
    <source>
        <dbReference type="PROSITE" id="PS50020"/>
    </source>
</evidence>
<feature type="domain" description="FF" evidence="18">
    <location>
        <begin position="909"/>
        <end position="974"/>
    </location>
</feature>
<evidence type="ECO:0000256" key="15">
    <source>
        <dbReference type="SAM" id="Coils"/>
    </source>
</evidence>
<dbReference type="Pfam" id="PF23517">
    <property type="entry name" value="WW_TCERG1"/>
    <property type="match status" value="1"/>
</dbReference>
<sequence length="1531" mass="171676">MADQTESETIGFSDNRMVQQAVRFRGPAPAPAPAQTPVLRGPPPLLRPPPPPFGMMRGPPPRPPFARPPFDPNMPPIPPPGSMPPPIGPPHLQRPPFLPPPMGNLPPPPGMLFPPGMPPVPASGAPGLNPAEEIWVENKTPEGKAYYYNARTRESSWSKPDGVKIIQQSELNPLLVAGSAGPGPSVGVTAAASSSSVNTTASTAATSSPTQAMSTTPSRTLASSPDSTSLSPSVTIAATVVADLSPVATASSTVAVSPVTVVTVSTVPSPVTAVQTMPLLPGGMPHNVAQPTATMPAFPPVMVPPFRVPLPGMHIPLPGVAMMQIVGAPCVKAGPSPNGMLPGMGPPLVSMMHPHLALSAAPASMAGSLQLPEWSEYKTADGKTYYYNNRTLESTWEKPPALVEKGFFLPFIKEPKEEEMTEEEKAAQKARPIATNPIPGTPWCVVWTGDDRVFFYNPTTRLSMWDRPEELVGRADVDKHIQEPPHKRGLGDNKKTVTGVNKEEPELAIATEENQEEEPSKAKKRKKEEVKEADSEKEAAMEAELRAARERAIVPLEARMTQFKEMLLERGVSAFSTWDKELHKIVFDPRYLLLNPKERKQVFDQYVKTRAEEERKEKKNKLMQAKDEFRRMMEEAKFTPRTTFSDFAVKHGRDPRFKTIEKMKDREAIFMEFMTAMRKREKEDSKSRGEKVKQDFFDLLSEQHIEGGQRWSKLKERLETDPRYKAVESSALREELFKQYMEKQAKSVDIDKEREVERQARIEASLREREREVQKARSEQTKEIDREREQHKREEAIQHFKALMSDMVRSSDATWSDTRRNLRKDHRWESASLLEREEKEKLFNDHVEALAKKKKEHFRQLLDETSMITLTTTWKEVKKVIKEDPRCIKFSSSDRKRQREFEDYIKDKYITAKADFRTLLKETKFITYRSRKLIQESEQHLKDVEKILQNDKRYLVLECVPEERRKLIMFYIEDLDRRGPPPPPTASEPTRRSTNSGAAMGCPVLPLIVVVLSARSAIGDPAGSADVDGAPPSKIGKKTVVGAGIGGSATAHFLRQHFGPEVQVDVFEKGEVGGRLATVTVNHNDYESGGLKYRRSVAGKTAVFNGQDMILEETDWYLLDLFRLWWRYGISFIRLQMWVEEIMEKFMRIYKYQAHGYAFSSVEELLDSLGGSGFINMTQRPLCNSLLELGVSQRFIDEVIEPIMRVNYGQNVSIPAFVGQMSVKKGAAEVKEGPKVRREEGKEKSYRRRESMEQGVERRRRVGSKVKGSGGLWEQENRKICAVSLAGAQNNLWAVEGGNKLVCSGLLKMANANLLEAQVNSISPVYSGDEPQYQLSFTTASETRSELYDIVVLATPLQASVRSGVQFQGFTPPFDELPGNYHSTVATIVHGYLNTSFFGFPDPRLFPFASVLTTETPDLFFNSVASVCPVNISTGFRRKQPQEAGVYKVSYYSVQVTEWQAYPCYGSSQGLPPVELHPNLYYLNGIEWAGSAMEMSSVAAKNIALLAYHRWNRQTDMVDQKDLMHRIKTEL</sequence>
<dbReference type="FunFam" id="1.10.10.440:FF:000006">
    <property type="entry name" value="Transcription elongation regulator 1 (CA150)"/>
    <property type="match status" value="1"/>
</dbReference>
<dbReference type="GO" id="GO:0005634">
    <property type="term" value="C:nucleus"/>
    <property type="evidence" value="ECO:0007669"/>
    <property type="project" value="UniProtKB-SubCell"/>
</dbReference>
<proteinExistence type="predicted"/>
<dbReference type="Gene3D" id="1.10.10.440">
    <property type="entry name" value="FF domain"/>
    <property type="match status" value="6"/>
</dbReference>
<evidence type="ECO:0000256" key="8">
    <source>
        <dbReference type="ARBA" id="ARBA00023015"/>
    </source>
</evidence>
<evidence type="ECO:0000256" key="16">
    <source>
        <dbReference type="SAM" id="MobiDB-lite"/>
    </source>
</evidence>